<evidence type="ECO:0000313" key="2">
    <source>
        <dbReference type="Proteomes" id="UP000029435"/>
    </source>
</evidence>
<protein>
    <submittedName>
        <fullName evidence="1">Uncharacterized protein</fullName>
    </submittedName>
</protein>
<dbReference type="Proteomes" id="UP000029435">
    <property type="component" value="Unassembled WGS sequence"/>
</dbReference>
<accession>A0A0M2F5G8</accession>
<comment type="caution">
    <text evidence="1">The sequence shown here is derived from an EMBL/GenBank/DDBJ whole genome shotgun (WGS) entry which is preliminary data.</text>
</comment>
<evidence type="ECO:0000313" key="1">
    <source>
        <dbReference type="EMBL" id="KGA36258.1"/>
    </source>
</evidence>
<dbReference type="OrthoDB" id="6629441at2"/>
<gene>
    <name evidence="1" type="ORF">KU74_07270</name>
</gene>
<organism evidence="1 2">
    <name type="scientific">Pectobacterium brasiliense</name>
    <dbReference type="NCBI Taxonomy" id="180957"/>
    <lineage>
        <taxon>Bacteria</taxon>
        <taxon>Pseudomonadati</taxon>
        <taxon>Pseudomonadota</taxon>
        <taxon>Gammaproteobacteria</taxon>
        <taxon>Enterobacterales</taxon>
        <taxon>Pectobacteriaceae</taxon>
        <taxon>Pectobacterium</taxon>
    </lineage>
</organism>
<reference evidence="1 2" key="1">
    <citation type="submission" date="2014-08" db="EMBL/GenBank/DDBJ databases">
        <title>Genome sequences of NCPPB Pectobacterium isolates.</title>
        <authorList>
            <person name="Glover R.H."/>
            <person name="Sapp M."/>
            <person name="Elphinstone J."/>
        </authorList>
    </citation>
    <scope>NUCLEOTIDE SEQUENCE [LARGE SCALE GENOMIC DNA]</scope>
    <source>
        <strain evidence="1 2">LMG 21372</strain>
    </source>
</reference>
<proteinExistence type="predicted"/>
<dbReference type="AlphaFoldDB" id="A0A0M2F5G8"/>
<sequence>MARPPILAIGHQPFTSKAGAIKHFMDQRETVKATGPVTAGDLFEELKELYTRYCKVSPGWELNGRNIIAFTVDYELRQNGRYAQHLCYKVAFSNKEIRPFSIRVAVNDIVNASVSAGK</sequence>
<dbReference type="EMBL" id="JQOD01000001">
    <property type="protein sequence ID" value="KGA36258.1"/>
    <property type="molecule type" value="Genomic_DNA"/>
</dbReference>
<dbReference type="RefSeq" id="WP_039313216.1">
    <property type="nucleotide sequence ID" value="NZ_JQOD01000001.1"/>
</dbReference>
<name>A0A0M2F5G8_9GAMM</name>